<sequence length="100" mass="11143">MERFKVKSVKSETTKNTKVKGAKNAKIKTTYGSTKYEEVKTGVQADLLELRSLGVQEQANSSLTTGKVTSTILLSVIIWINTKQCYVPKYSERSIQILGK</sequence>
<dbReference type="AlphaFoldDB" id="A0A8D8T2Q7"/>
<protein>
    <submittedName>
        <fullName evidence="1">Uncharacterized protein</fullName>
    </submittedName>
</protein>
<dbReference type="EMBL" id="HBUF01253012">
    <property type="protein sequence ID" value="CAG6680665.1"/>
    <property type="molecule type" value="Transcribed_RNA"/>
</dbReference>
<proteinExistence type="predicted"/>
<accession>A0A8D8T2Q7</accession>
<name>A0A8D8T2Q7_9HEMI</name>
<evidence type="ECO:0000313" key="1">
    <source>
        <dbReference type="EMBL" id="CAG6680665.1"/>
    </source>
</evidence>
<reference evidence="1" key="1">
    <citation type="submission" date="2021-05" db="EMBL/GenBank/DDBJ databases">
        <authorList>
            <person name="Alioto T."/>
            <person name="Alioto T."/>
            <person name="Gomez Garrido J."/>
        </authorList>
    </citation>
    <scope>NUCLEOTIDE SEQUENCE</scope>
</reference>
<organism evidence="1">
    <name type="scientific">Cacopsylla melanoneura</name>
    <dbReference type="NCBI Taxonomy" id="428564"/>
    <lineage>
        <taxon>Eukaryota</taxon>
        <taxon>Metazoa</taxon>
        <taxon>Ecdysozoa</taxon>
        <taxon>Arthropoda</taxon>
        <taxon>Hexapoda</taxon>
        <taxon>Insecta</taxon>
        <taxon>Pterygota</taxon>
        <taxon>Neoptera</taxon>
        <taxon>Paraneoptera</taxon>
        <taxon>Hemiptera</taxon>
        <taxon>Sternorrhyncha</taxon>
        <taxon>Psylloidea</taxon>
        <taxon>Psyllidae</taxon>
        <taxon>Psyllinae</taxon>
        <taxon>Cacopsylla</taxon>
    </lineage>
</organism>
<dbReference type="EMBL" id="HBUF01253013">
    <property type="protein sequence ID" value="CAG6680666.1"/>
    <property type="molecule type" value="Transcribed_RNA"/>
</dbReference>
<dbReference type="EMBL" id="HBUF01253014">
    <property type="protein sequence ID" value="CAG6680667.1"/>
    <property type="molecule type" value="Transcribed_RNA"/>
</dbReference>